<gene>
    <name evidence="1" type="ORF">QCO44_05525</name>
</gene>
<dbReference type="RefSeq" id="WP_368846826.1">
    <property type="nucleotide sequence ID" value="NZ_CP194411.1"/>
</dbReference>
<organism evidence="1 2">
    <name type="scientific">Selenomonas sputigena</name>
    <dbReference type="NCBI Taxonomy" id="69823"/>
    <lineage>
        <taxon>Bacteria</taxon>
        <taxon>Bacillati</taxon>
        <taxon>Bacillota</taxon>
        <taxon>Negativicutes</taxon>
        <taxon>Selenomonadales</taxon>
        <taxon>Selenomonadaceae</taxon>
        <taxon>Selenomonas</taxon>
    </lineage>
</organism>
<evidence type="ECO:0000313" key="1">
    <source>
        <dbReference type="EMBL" id="MEX5285098.1"/>
    </source>
</evidence>
<dbReference type="Proteomes" id="UP001559623">
    <property type="component" value="Unassembled WGS sequence"/>
</dbReference>
<evidence type="ECO:0000313" key="2">
    <source>
        <dbReference type="Proteomes" id="UP001559623"/>
    </source>
</evidence>
<dbReference type="EMBL" id="JARVLH010000003">
    <property type="protein sequence ID" value="MEX5285098.1"/>
    <property type="molecule type" value="Genomic_DNA"/>
</dbReference>
<proteinExistence type="predicted"/>
<sequence>MEPAMVGLKFLKIFSRHEAGKSPAFPERIKQFSENGKFDLRRGGNYENQQQGFRGI</sequence>
<name>A0ABV3X4Q4_9FIRM</name>
<accession>A0ABV3X4Q4</accession>
<comment type="caution">
    <text evidence="1">The sequence shown here is derived from an EMBL/GenBank/DDBJ whole genome shotgun (WGS) entry which is preliminary data.</text>
</comment>
<keyword evidence="2" id="KW-1185">Reference proteome</keyword>
<reference evidence="1 2" key="1">
    <citation type="submission" date="2023-04" db="EMBL/GenBank/DDBJ databases">
        <title>Genome Sequence of Selenomonas sputigena ATCC 33150.</title>
        <authorList>
            <person name="Miller D.P."/>
            <person name="Anvari S."/>
            <person name="Polson S.W."/>
            <person name="Macdonald M."/>
            <person name="Mcdowell J.V."/>
        </authorList>
    </citation>
    <scope>NUCLEOTIDE SEQUENCE [LARGE SCALE GENOMIC DNA]</scope>
    <source>
        <strain evidence="1 2">ATCC 33150</strain>
    </source>
</reference>
<protein>
    <submittedName>
        <fullName evidence="1">Uncharacterized protein</fullName>
    </submittedName>
</protein>